<feature type="transmembrane region" description="Helical" evidence="8">
    <location>
        <begin position="155"/>
        <end position="176"/>
    </location>
</feature>
<protein>
    <submittedName>
        <fullName evidence="11">Cation efflux protein</fullName>
    </submittedName>
</protein>
<evidence type="ECO:0000259" key="9">
    <source>
        <dbReference type="Pfam" id="PF01545"/>
    </source>
</evidence>
<dbReference type="InterPro" id="IPR027469">
    <property type="entry name" value="Cation_efflux_TMD_sf"/>
</dbReference>
<keyword evidence="6" id="KW-0406">Ion transport</keyword>
<name>A0A143YI09_9LACT</name>
<dbReference type="STRING" id="140314.SAMN04488076_11226"/>
<organism evidence="11 12">
    <name type="scientific">Trichococcus palustris</name>
    <dbReference type="NCBI Taxonomy" id="140314"/>
    <lineage>
        <taxon>Bacteria</taxon>
        <taxon>Bacillati</taxon>
        <taxon>Bacillota</taxon>
        <taxon>Bacilli</taxon>
        <taxon>Lactobacillales</taxon>
        <taxon>Carnobacteriaceae</taxon>
        <taxon>Trichococcus</taxon>
    </lineage>
</organism>
<feature type="transmembrane region" description="Helical" evidence="8">
    <location>
        <begin position="89"/>
        <end position="108"/>
    </location>
</feature>
<keyword evidence="12" id="KW-1185">Reference proteome</keyword>
<comment type="similarity">
    <text evidence="2">Belongs to the cation diffusion facilitator (CDF) transporter (TC 2.A.4) family. SLC30A subfamily.</text>
</comment>
<feature type="domain" description="Cation efflux protein cytoplasmic" evidence="10">
    <location>
        <begin position="217"/>
        <end position="293"/>
    </location>
</feature>
<evidence type="ECO:0000256" key="7">
    <source>
        <dbReference type="ARBA" id="ARBA00023136"/>
    </source>
</evidence>
<dbReference type="SUPFAM" id="SSF160240">
    <property type="entry name" value="Cation efflux protein cytoplasmic domain-like"/>
    <property type="match status" value="1"/>
</dbReference>
<gene>
    <name evidence="11" type="ORF">Tpal_1183</name>
</gene>
<dbReference type="Gene3D" id="3.30.70.1350">
    <property type="entry name" value="Cation efflux protein, cytoplasmic domain"/>
    <property type="match status" value="1"/>
</dbReference>
<feature type="transmembrane region" description="Helical" evidence="8">
    <location>
        <begin position="120"/>
        <end position="143"/>
    </location>
</feature>
<evidence type="ECO:0000256" key="4">
    <source>
        <dbReference type="ARBA" id="ARBA00022692"/>
    </source>
</evidence>
<dbReference type="InterPro" id="IPR050681">
    <property type="entry name" value="CDF/SLC30A"/>
</dbReference>
<feature type="transmembrane region" description="Helical" evidence="8">
    <location>
        <begin position="21"/>
        <end position="42"/>
    </location>
</feature>
<evidence type="ECO:0000259" key="10">
    <source>
        <dbReference type="Pfam" id="PF16916"/>
    </source>
</evidence>
<accession>A0A143YI09</accession>
<sequence length="307" mass="34371">MTEHTHAPSHPEGLNSVKGKNLIITMVLKIVLTIAEVLGGWFSGSLSLLSDALHNLNDVLSIVISWFAVKMAEKKHDKKNTFGYRRATIIAAVINATLLIIMSLFLFREAYFKFIQPEKINALIVIVIAAIGIVLNAVGVYLLHKSSGGDLNMRAVYLHFLSDALSSVGVMVGGVVIYYFKAYWIDPALTVMIGLYILKESYEILKESVNILMQGTPENVDIDEIAEELEKMEAIKNIHHVHIWALDEHTLFFEAHVNLQNDILVSELSDVYEELEQVLKGRFGVTHLTIQFEYNCCGDAGRVIDKE</sequence>
<evidence type="ECO:0000256" key="3">
    <source>
        <dbReference type="ARBA" id="ARBA00022448"/>
    </source>
</evidence>
<evidence type="ECO:0000256" key="2">
    <source>
        <dbReference type="ARBA" id="ARBA00008873"/>
    </source>
</evidence>
<keyword evidence="7 8" id="KW-0472">Membrane</keyword>
<dbReference type="Pfam" id="PF01545">
    <property type="entry name" value="Cation_efflux"/>
    <property type="match status" value="1"/>
</dbReference>
<evidence type="ECO:0000313" key="12">
    <source>
        <dbReference type="Proteomes" id="UP000242754"/>
    </source>
</evidence>
<dbReference type="EMBL" id="FJNE01000003">
    <property type="protein sequence ID" value="CZQ89824.1"/>
    <property type="molecule type" value="Genomic_DNA"/>
</dbReference>
<dbReference type="GO" id="GO:0005886">
    <property type="term" value="C:plasma membrane"/>
    <property type="evidence" value="ECO:0007669"/>
    <property type="project" value="TreeGrafter"/>
</dbReference>
<proteinExistence type="inferred from homology"/>
<dbReference type="AlphaFoldDB" id="A0A143YI09"/>
<comment type="subcellular location">
    <subcellularLocation>
        <location evidence="1">Membrane</location>
        <topology evidence="1">Multi-pass membrane protein</topology>
    </subcellularLocation>
</comment>
<dbReference type="InterPro" id="IPR058533">
    <property type="entry name" value="Cation_efflux_TM"/>
</dbReference>
<dbReference type="NCBIfam" id="TIGR01297">
    <property type="entry name" value="CDF"/>
    <property type="match status" value="1"/>
</dbReference>
<dbReference type="PANTHER" id="PTHR11562">
    <property type="entry name" value="CATION EFFLUX PROTEIN/ ZINC TRANSPORTER"/>
    <property type="match status" value="1"/>
</dbReference>
<evidence type="ECO:0000256" key="6">
    <source>
        <dbReference type="ARBA" id="ARBA00023065"/>
    </source>
</evidence>
<dbReference type="OrthoDB" id="9809646at2"/>
<feature type="domain" description="Cation efflux protein transmembrane" evidence="9">
    <location>
        <begin position="22"/>
        <end position="213"/>
    </location>
</feature>
<reference evidence="11 12" key="1">
    <citation type="submission" date="2016-02" db="EMBL/GenBank/DDBJ databases">
        <authorList>
            <person name="Wen L."/>
            <person name="He K."/>
            <person name="Yang H."/>
        </authorList>
    </citation>
    <scope>NUCLEOTIDE SEQUENCE [LARGE SCALE GENOMIC DNA]</scope>
    <source>
        <strain evidence="11">Trichococcus palustris</strain>
    </source>
</reference>
<dbReference type="GO" id="GO:0005385">
    <property type="term" value="F:zinc ion transmembrane transporter activity"/>
    <property type="evidence" value="ECO:0007669"/>
    <property type="project" value="TreeGrafter"/>
</dbReference>
<evidence type="ECO:0000256" key="8">
    <source>
        <dbReference type="SAM" id="Phobius"/>
    </source>
</evidence>
<keyword evidence="3" id="KW-0813">Transport</keyword>
<dbReference type="Gene3D" id="1.20.1510.10">
    <property type="entry name" value="Cation efflux protein transmembrane domain"/>
    <property type="match status" value="1"/>
</dbReference>
<evidence type="ECO:0000256" key="5">
    <source>
        <dbReference type="ARBA" id="ARBA00022989"/>
    </source>
</evidence>
<dbReference type="RefSeq" id="WP_087032481.1">
    <property type="nucleotide sequence ID" value="NZ_FJNE01000003.1"/>
</dbReference>
<keyword evidence="4 8" id="KW-0812">Transmembrane</keyword>
<dbReference type="InterPro" id="IPR036837">
    <property type="entry name" value="Cation_efflux_CTD_sf"/>
</dbReference>
<evidence type="ECO:0000313" key="11">
    <source>
        <dbReference type="EMBL" id="CZQ89824.1"/>
    </source>
</evidence>
<evidence type="ECO:0000256" key="1">
    <source>
        <dbReference type="ARBA" id="ARBA00004141"/>
    </source>
</evidence>
<dbReference type="PANTHER" id="PTHR11562:SF17">
    <property type="entry name" value="RE54080P-RELATED"/>
    <property type="match status" value="1"/>
</dbReference>
<dbReference type="Pfam" id="PF16916">
    <property type="entry name" value="ZT_dimer"/>
    <property type="match status" value="1"/>
</dbReference>
<dbReference type="InterPro" id="IPR002524">
    <property type="entry name" value="Cation_efflux"/>
</dbReference>
<dbReference type="SUPFAM" id="SSF161111">
    <property type="entry name" value="Cation efflux protein transmembrane domain-like"/>
    <property type="match status" value="1"/>
</dbReference>
<dbReference type="Proteomes" id="UP000242754">
    <property type="component" value="Unassembled WGS sequence"/>
</dbReference>
<dbReference type="InterPro" id="IPR027470">
    <property type="entry name" value="Cation_efflux_CTD"/>
</dbReference>
<keyword evidence="5 8" id="KW-1133">Transmembrane helix</keyword>